<dbReference type="Gene3D" id="3.20.20.20">
    <property type="entry name" value="Dihydropteroate synthase-like"/>
    <property type="match status" value="1"/>
</dbReference>
<comment type="similarity">
    <text evidence="4 13">Belongs to the DHPS family.</text>
</comment>
<dbReference type="GO" id="GO:0046656">
    <property type="term" value="P:folic acid biosynthetic process"/>
    <property type="evidence" value="ECO:0007669"/>
    <property type="project" value="UniProtKB-KW"/>
</dbReference>
<dbReference type="InterPro" id="IPR000489">
    <property type="entry name" value="Pterin-binding_dom"/>
</dbReference>
<dbReference type="Pfam" id="PF00809">
    <property type="entry name" value="Pterin_bind"/>
    <property type="match status" value="1"/>
</dbReference>
<evidence type="ECO:0000256" key="9">
    <source>
        <dbReference type="ARBA" id="ARBA00022842"/>
    </source>
</evidence>
<dbReference type="GO" id="GO:0005829">
    <property type="term" value="C:cytosol"/>
    <property type="evidence" value="ECO:0007669"/>
    <property type="project" value="TreeGrafter"/>
</dbReference>
<dbReference type="EC" id="2.5.1.15" evidence="5 13"/>
<evidence type="ECO:0000256" key="13">
    <source>
        <dbReference type="RuleBase" id="RU361205"/>
    </source>
</evidence>
<comment type="cofactor">
    <cofactor evidence="2 13">
        <name>Mg(2+)</name>
        <dbReference type="ChEBI" id="CHEBI:18420"/>
    </cofactor>
</comment>
<name>A0A845F5D5_9BACL</name>
<evidence type="ECO:0000256" key="4">
    <source>
        <dbReference type="ARBA" id="ARBA00009503"/>
    </source>
</evidence>
<evidence type="ECO:0000313" key="16">
    <source>
        <dbReference type="Proteomes" id="UP000447833"/>
    </source>
</evidence>
<evidence type="ECO:0000256" key="6">
    <source>
        <dbReference type="ARBA" id="ARBA00016919"/>
    </source>
</evidence>
<protein>
    <recommendedName>
        <fullName evidence="6 13">Dihydropteroate synthase</fullName>
        <shortName evidence="13">DHPS</shortName>
        <ecNumber evidence="5 13">2.5.1.15</ecNumber>
    </recommendedName>
    <alternativeName>
        <fullName evidence="11 13">Dihydropteroate pyrophosphorylase</fullName>
    </alternativeName>
</protein>
<dbReference type="NCBIfam" id="TIGR01496">
    <property type="entry name" value="DHPS"/>
    <property type="match status" value="1"/>
</dbReference>
<evidence type="ECO:0000313" key="15">
    <source>
        <dbReference type="EMBL" id="MYL65924.1"/>
    </source>
</evidence>
<comment type="function">
    <text evidence="12 13">Catalyzes the condensation of para-aminobenzoate (pABA) with 6-hydroxymethyl-7,8-dihydropterin diphosphate (DHPt-PP) to form 7,8-dihydropteroate (H2Pte), the immediate precursor of folate derivatives.</text>
</comment>
<accession>A0A845F5D5</accession>
<evidence type="ECO:0000256" key="3">
    <source>
        <dbReference type="ARBA" id="ARBA00004763"/>
    </source>
</evidence>
<dbReference type="AlphaFoldDB" id="A0A845F5D5"/>
<evidence type="ECO:0000256" key="2">
    <source>
        <dbReference type="ARBA" id="ARBA00001946"/>
    </source>
</evidence>
<dbReference type="CDD" id="cd00739">
    <property type="entry name" value="DHPS"/>
    <property type="match status" value="1"/>
</dbReference>
<keyword evidence="10 13" id="KW-0289">Folate biosynthesis</keyword>
<reference evidence="15 16" key="1">
    <citation type="submission" date="2019-11" db="EMBL/GenBank/DDBJ databases">
        <title>Genome sequences of 17 halophilic strains isolated from different environments.</title>
        <authorList>
            <person name="Furrow R.E."/>
        </authorList>
    </citation>
    <scope>NUCLEOTIDE SEQUENCE [LARGE SCALE GENOMIC DNA]</scope>
    <source>
        <strain evidence="15 16">22506_14_FS</strain>
    </source>
</reference>
<dbReference type="PROSITE" id="PS00793">
    <property type="entry name" value="DHPS_2"/>
    <property type="match status" value="1"/>
</dbReference>
<dbReference type="GO" id="GO:0046654">
    <property type="term" value="P:tetrahydrofolate biosynthetic process"/>
    <property type="evidence" value="ECO:0007669"/>
    <property type="project" value="UniProtKB-UniPathway"/>
</dbReference>
<keyword evidence="7 13" id="KW-0808">Transferase</keyword>
<gene>
    <name evidence="15" type="primary">folP</name>
    <name evidence="15" type="ORF">GLW07_21500</name>
</gene>
<dbReference type="Proteomes" id="UP000447833">
    <property type="component" value="Unassembled WGS sequence"/>
</dbReference>
<evidence type="ECO:0000259" key="14">
    <source>
        <dbReference type="PROSITE" id="PS50972"/>
    </source>
</evidence>
<evidence type="ECO:0000256" key="8">
    <source>
        <dbReference type="ARBA" id="ARBA00022723"/>
    </source>
</evidence>
<evidence type="ECO:0000256" key="10">
    <source>
        <dbReference type="ARBA" id="ARBA00022909"/>
    </source>
</evidence>
<evidence type="ECO:0000256" key="7">
    <source>
        <dbReference type="ARBA" id="ARBA00022679"/>
    </source>
</evidence>
<evidence type="ECO:0000256" key="11">
    <source>
        <dbReference type="ARBA" id="ARBA00030193"/>
    </source>
</evidence>
<dbReference type="PANTHER" id="PTHR20941">
    <property type="entry name" value="FOLATE SYNTHESIS PROTEINS"/>
    <property type="match status" value="1"/>
</dbReference>
<keyword evidence="8 13" id="KW-0479">Metal-binding</keyword>
<dbReference type="InterPro" id="IPR045031">
    <property type="entry name" value="DHP_synth-like"/>
</dbReference>
<dbReference type="GO" id="GO:0004156">
    <property type="term" value="F:dihydropteroate synthase activity"/>
    <property type="evidence" value="ECO:0007669"/>
    <property type="project" value="UniProtKB-EC"/>
</dbReference>
<dbReference type="PANTHER" id="PTHR20941:SF1">
    <property type="entry name" value="FOLIC ACID SYNTHESIS PROTEIN FOL1"/>
    <property type="match status" value="1"/>
</dbReference>
<comment type="pathway">
    <text evidence="3 13">Cofactor biosynthesis; tetrahydrofolate biosynthesis; 7,8-dihydrofolate from 2-amino-4-hydroxy-6-hydroxymethyl-7,8-dihydropteridine diphosphate and 4-aminobenzoate: step 1/2.</text>
</comment>
<dbReference type="GO" id="GO:0046872">
    <property type="term" value="F:metal ion binding"/>
    <property type="evidence" value="ECO:0007669"/>
    <property type="project" value="UniProtKB-KW"/>
</dbReference>
<comment type="catalytic activity">
    <reaction evidence="1">
        <text>(7,8-dihydropterin-6-yl)methyl diphosphate + 4-aminobenzoate = 7,8-dihydropteroate + diphosphate</text>
        <dbReference type="Rhea" id="RHEA:19949"/>
        <dbReference type="ChEBI" id="CHEBI:17836"/>
        <dbReference type="ChEBI" id="CHEBI:17839"/>
        <dbReference type="ChEBI" id="CHEBI:33019"/>
        <dbReference type="ChEBI" id="CHEBI:72950"/>
        <dbReference type="EC" id="2.5.1.15"/>
    </reaction>
</comment>
<dbReference type="SUPFAM" id="SSF51717">
    <property type="entry name" value="Dihydropteroate synthetase-like"/>
    <property type="match status" value="1"/>
</dbReference>
<dbReference type="InterPro" id="IPR011005">
    <property type="entry name" value="Dihydropteroate_synth-like_sf"/>
</dbReference>
<dbReference type="InterPro" id="IPR006390">
    <property type="entry name" value="DHP_synth_dom"/>
</dbReference>
<keyword evidence="9 13" id="KW-0460">Magnesium</keyword>
<organism evidence="15 16">
    <name type="scientific">Guptibacillus hwajinpoensis</name>
    <dbReference type="NCBI Taxonomy" id="208199"/>
    <lineage>
        <taxon>Bacteria</taxon>
        <taxon>Bacillati</taxon>
        <taxon>Bacillota</taxon>
        <taxon>Bacilli</taxon>
        <taxon>Bacillales</taxon>
        <taxon>Guptibacillaceae</taxon>
        <taxon>Guptibacillus</taxon>
    </lineage>
</organism>
<dbReference type="FunFam" id="3.20.20.20:FF:000006">
    <property type="entry name" value="Dihydropteroate synthase"/>
    <property type="match status" value="1"/>
</dbReference>
<dbReference type="PROSITE" id="PS50972">
    <property type="entry name" value="PTERIN_BINDING"/>
    <property type="match status" value="1"/>
</dbReference>
<comment type="caution">
    <text evidence="15">The sequence shown here is derived from an EMBL/GenBank/DDBJ whole genome shotgun (WGS) entry which is preliminary data.</text>
</comment>
<dbReference type="EMBL" id="WMEY01000012">
    <property type="protein sequence ID" value="MYL65924.1"/>
    <property type="molecule type" value="Genomic_DNA"/>
</dbReference>
<proteinExistence type="inferred from homology"/>
<evidence type="ECO:0000256" key="1">
    <source>
        <dbReference type="ARBA" id="ARBA00000012"/>
    </source>
</evidence>
<sequence length="274" mass="30103">MMMKWRDKQINWNEKTWVMGILNTTPDSFSDGGEYNTTAQAVAHAVQLVEDGADLIDIGGESTRPGATPVSLEEELRRVVPVIKAVRHAVNVPISIDTYKAEVANQAVLAGADIINDVWGAKADPEMATVAAEHEVPIILMHNRNDMNYSDIMIDIKADIEESVEIARLAGVKDENIILDPGIGFAKTHEQNLEVMRRLDEFVALGYPVLLGTSRKSIVAKTLNTPPDDRVEGTGATVCLGIERGSQIIRVHDVKQMARMARMMDAMLKPHLNG</sequence>
<dbReference type="PROSITE" id="PS00792">
    <property type="entry name" value="DHPS_1"/>
    <property type="match status" value="1"/>
</dbReference>
<evidence type="ECO:0000256" key="12">
    <source>
        <dbReference type="ARBA" id="ARBA00053449"/>
    </source>
</evidence>
<dbReference type="UniPathway" id="UPA00077">
    <property type="reaction ID" value="UER00156"/>
</dbReference>
<evidence type="ECO:0000256" key="5">
    <source>
        <dbReference type="ARBA" id="ARBA00012458"/>
    </source>
</evidence>
<feature type="domain" description="Pterin-binding" evidence="14">
    <location>
        <begin position="16"/>
        <end position="262"/>
    </location>
</feature>